<accession>A0A6J5NLJ2</accession>
<evidence type="ECO:0000313" key="1">
    <source>
        <dbReference type="EMBL" id="CAB4147440.1"/>
    </source>
</evidence>
<reference evidence="2" key="1">
    <citation type="submission" date="2020-04" db="EMBL/GenBank/DDBJ databases">
        <authorList>
            <person name="Chiriac C."/>
            <person name="Salcher M."/>
            <person name="Ghai R."/>
            <person name="Kavagutti S V."/>
        </authorList>
    </citation>
    <scope>NUCLEOTIDE SEQUENCE</scope>
</reference>
<evidence type="ECO:0000313" key="2">
    <source>
        <dbReference type="EMBL" id="CAB4158271.1"/>
    </source>
</evidence>
<organism evidence="2">
    <name type="scientific">uncultured Caudovirales phage</name>
    <dbReference type="NCBI Taxonomy" id="2100421"/>
    <lineage>
        <taxon>Viruses</taxon>
        <taxon>Duplodnaviria</taxon>
        <taxon>Heunggongvirae</taxon>
        <taxon>Uroviricota</taxon>
        <taxon>Caudoviricetes</taxon>
        <taxon>Peduoviridae</taxon>
        <taxon>Maltschvirus</taxon>
        <taxon>Maltschvirus maltsch</taxon>
    </lineage>
</organism>
<proteinExistence type="predicted"/>
<dbReference type="EMBL" id="LR796666">
    <property type="protein sequence ID" value="CAB4158271.1"/>
    <property type="molecule type" value="Genomic_DNA"/>
</dbReference>
<dbReference type="EMBL" id="LR796484">
    <property type="protein sequence ID" value="CAB4147440.1"/>
    <property type="molecule type" value="Genomic_DNA"/>
</dbReference>
<protein>
    <submittedName>
        <fullName evidence="2">Uncharacterized protein</fullName>
    </submittedName>
</protein>
<name>A0A6J5NLJ2_9CAUD</name>
<gene>
    <name evidence="1" type="ORF">UFOVP429_28</name>
    <name evidence="2" type="ORF">UFOVP696_139</name>
</gene>
<sequence length="68" mass="7380">MIKCANCEVEAIYTVADPGANAVNYCGTCLPHWLQDRAKANHFSLVTPVVEKSSKKKTDAEAPVDESN</sequence>